<dbReference type="GO" id="GO:0008168">
    <property type="term" value="F:methyltransferase activity"/>
    <property type="evidence" value="ECO:0007669"/>
    <property type="project" value="UniProtKB-KW"/>
</dbReference>
<organism evidence="7 8">
    <name type="scientific">Helicobacter anseris</name>
    <dbReference type="NCBI Taxonomy" id="375926"/>
    <lineage>
        <taxon>Bacteria</taxon>
        <taxon>Pseudomonadati</taxon>
        <taxon>Campylobacterota</taxon>
        <taxon>Epsilonproteobacteria</taxon>
        <taxon>Campylobacterales</taxon>
        <taxon>Helicobacteraceae</taxon>
        <taxon>Helicobacter</taxon>
    </lineage>
</organism>
<dbReference type="PANTHER" id="PTHR46111">
    <property type="entry name" value="RIBOSOMAL RNA SMALL SUBUNIT METHYLTRANSFERASE I"/>
    <property type="match status" value="1"/>
</dbReference>
<dbReference type="InterPro" id="IPR014776">
    <property type="entry name" value="4pyrrole_Mease_sub2"/>
</dbReference>
<dbReference type="InterPro" id="IPR000878">
    <property type="entry name" value="4pyrrol_Mease"/>
</dbReference>
<feature type="domain" description="Tetrapyrrole methylase" evidence="6">
    <location>
        <begin position="1"/>
        <end position="217"/>
    </location>
</feature>
<dbReference type="PANTHER" id="PTHR46111:SF1">
    <property type="entry name" value="RIBOSOMAL RNA SMALL SUBUNIT METHYLTRANSFERASE I"/>
    <property type="match status" value="1"/>
</dbReference>
<proteinExistence type="predicted"/>
<dbReference type="InterPro" id="IPR014777">
    <property type="entry name" value="4pyrrole_Mease_sub1"/>
</dbReference>
<comment type="caution">
    <text evidence="7">The sequence shown here is derived from an EMBL/GenBank/DDBJ whole genome shotgun (WGS) entry which is preliminary data.</text>
</comment>
<dbReference type="PIRSF" id="PIRSF005917">
    <property type="entry name" value="MTase_YraL"/>
    <property type="match status" value="1"/>
</dbReference>
<name>A0A3D8J699_9HELI</name>
<dbReference type="InterPro" id="IPR035996">
    <property type="entry name" value="4pyrrol_Methylase_sf"/>
</dbReference>
<keyword evidence="1" id="KW-0963">Cytoplasm</keyword>
<evidence type="ECO:0000256" key="3">
    <source>
        <dbReference type="ARBA" id="ARBA00022603"/>
    </source>
</evidence>
<keyword evidence="5" id="KW-0949">S-adenosyl-L-methionine</keyword>
<evidence type="ECO:0000259" key="6">
    <source>
        <dbReference type="Pfam" id="PF00590"/>
    </source>
</evidence>
<evidence type="ECO:0000256" key="2">
    <source>
        <dbReference type="ARBA" id="ARBA00022552"/>
    </source>
</evidence>
<reference evidence="7 8" key="1">
    <citation type="submission" date="2018-04" db="EMBL/GenBank/DDBJ databases">
        <title>Novel Campyloabacter and Helicobacter Species and Strains.</title>
        <authorList>
            <person name="Mannion A.J."/>
            <person name="Shen Z."/>
            <person name="Fox J.G."/>
        </authorList>
    </citation>
    <scope>NUCLEOTIDE SEQUENCE [LARGE SCALE GENOMIC DNA]</scope>
    <source>
        <strain evidence="7 8">MIT 04-9362</strain>
    </source>
</reference>
<evidence type="ECO:0000313" key="7">
    <source>
        <dbReference type="EMBL" id="RDU72800.1"/>
    </source>
</evidence>
<dbReference type="Pfam" id="PF00590">
    <property type="entry name" value="TP_methylase"/>
    <property type="match status" value="1"/>
</dbReference>
<gene>
    <name evidence="7" type="primary">rsmI</name>
    <name evidence="7" type="ORF">CQA57_06325</name>
</gene>
<dbReference type="OrthoDB" id="9809084at2"/>
<dbReference type="PROSITE" id="PS01296">
    <property type="entry name" value="RSMI"/>
    <property type="match status" value="1"/>
</dbReference>
<dbReference type="RefSeq" id="WP_115579391.1">
    <property type="nucleotide sequence ID" value="NZ_NXLX01000016.1"/>
</dbReference>
<keyword evidence="8" id="KW-1185">Reference proteome</keyword>
<accession>A0A3D8J699</accession>
<evidence type="ECO:0000313" key="8">
    <source>
        <dbReference type="Proteomes" id="UP000256695"/>
    </source>
</evidence>
<dbReference type="EMBL" id="NXLX01000016">
    <property type="protein sequence ID" value="RDU72800.1"/>
    <property type="molecule type" value="Genomic_DNA"/>
</dbReference>
<sequence length="284" mass="32146">MITLLPTPIGNLGDVSLRMLEVLADSQVVLCEDTRVTKKLITLLQKKLIISNNFPKIFEKKEFYSFHSHNHQEFLKSHQRDFFMQNVVFLSDAGMPCVSDPGASLVSYAQENAIAYDILPGSNACVLAYCMSGNIDDGFVFGGFLPHKQQDRRKCLQDFFVAQGSVDKKISIIFYESPHRILDSLEDVAFVDSQCGVFAIKEMTKKNQKYFQACAGEMTKLLRDENLQGEWVLVLTPTLQSEHKNLSFGDIENMDLPPKIKAKLLAKISHQDVKSIYETLIKRV</sequence>
<keyword evidence="3 7" id="KW-0489">Methyltransferase</keyword>
<protein>
    <submittedName>
        <fullName evidence="7">16S rRNA (Cytidine(1402)-2'-O)-methyltransferase</fullName>
    </submittedName>
</protein>
<dbReference type="SUPFAM" id="SSF53790">
    <property type="entry name" value="Tetrapyrrole methylase"/>
    <property type="match status" value="1"/>
</dbReference>
<dbReference type="InterPro" id="IPR008189">
    <property type="entry name" value="rRNA_ssu_MeTfrase_I"/>
</dbReference>
<evidence type="ECO:0000256" key="4">
    <source>
        <dbReference type="ARBA" id="ARBA00022679"/>
    </source>
</evidence>
<dbReference type="Gene3D" id="3.40.1010.10">
    <property type="entry name" value="Cobalt-precorrin-4 Transmethylase, Domain 1"/>
    <property type="match status" value="1"/>
</dbReference>
<evidence type="ECO:0000256" key="5">
    <source>
        <dbReference type="ARBA" id="ARBA00022691"/>
    </source>
</evidence>
<dbReference type="NCBIfam" id="TIGR00096">
    <property type="entry name" value="16S rRNA (cytidine(1402)-2'-O)-methyltransferase"/>
    <property type="match status" value="1"/>
</dbReference>
<evidence type="ECO:0000256" key="1">
    <source>
        <dbReference type="ARBA" id="ARBA00022490"/>
    </source>
</evidence>
<dbReference type="InterPro" id="IPR018063">
    <property type="entry name" value="SAM_MeTrfase_RsmI_CS"/>
</dbReference>
<dbReference type="CDD" id="cd11648">
    <property type="entry name" value="RsmI"/>
    <property type="match status" value="1"/>
</dbReference>
<keyword evidence="2" id="KW-0698">rRNA processing</keyword>
<dbReference type="Gene3D" id="3.30.950.10">
    <property type="entry name" value="Methyltransferase, Cobalt-precorrin-4 Transmethylase, Domain 2"/>
    <property type="match status" value="1"/>
</dbReference>
<keyword evidence="4 7" id="KW-0808">Transferase</keyword>
<dbReference type="Proteomes" id="UP000256695">
    <property type="component" value="Unassembled WGS sequence"/>
</dbReference>
<dbReference type="AlphaFoldDB" id="A0A3D8J699"/>
<dbReference type="GO" id="GO:0032259">
    <property type="term" value="P:methylation"/>
    <property type="evidence" value="ECO:0007669"/>
    <property type="project" value="UniProtKB-KW"/>
</dbReference>
<dbReference type="GO" id="GO:0006364">
    <property type="term" value="P:rRNA processing"/>
    <property type="evidence" value="ECO:0007669"/>
    <property type="project" value="UniProtKB-KW"/>
</dbReference>